<feature type="non-terminal residue" evidence="1">
    <location>
        <position position="32"/>
    </location>
</feature>
<reference evidence="1" key="1">
    <citation type="journal article" date="2012" name="PLoS ONE">
        <title>Gene sets for utilization of primary and secondary nutrition supplies in the distal gut of endangered iberian lynx.</title>
        <authorList>
            <person name="Alcaide M."/>
            <person name="Messina E."/>
            <person name="Richter M."/>
            <person name="Bargiela R."/>
            <person name="Peplies J."/>
            <person name="Huws S.A."/>
            <person name="Newbold C.J."/>
            <person name="Golyshin P.N."/>
            <person name="Simon M.A."/>
            <person name="Lopez G."/>
            <person name="Yakimov M.M."/>
            <person name="Ferrer M."/>
        </authorList>
    </citation>
    <scope>NUCLEOTIDE SEQUENCE</scope>
</reference>
<name>J9DAR6_9ZZZZ</name>
<dbReference type="EMBL" id="AMCI01000275">
    <property type="protein sequence ID" value="EJX09991.1"/>
    <property type="molecule type" value="Genomic_DNA"/>
</dbReference>
<comment type="caution">
    <text evidence="1">The sequence shown here is derived from an EMBL/GenBank/DDBJ whole genome shotgun (WGS) entry which is preliminary data.</text>
</comment>
<sequence>MNIEKVKLSRVKVNEHNPRSITRDKFQKLINS</sequence>
<gene>
    <name evidence="1" type="ORF">EVA_01904</name>
</gene>
<organism evidence="1">
    <name type="scientific">gut metagenome</name>
    <dbReference type="NCBI Taxonomy" id="749906"/>
    <lineage>
        <taxon>unclassified sequences</taxon>
        <taxon>metagenomes</taxon>
        <taxon>organismal metagenomes</taxon>
    </lineage>
</organism>
<evidence type="ECO:0000313" key="1">
    <source>
        <dbReference type="EMBL" id="EJX09991.1"/>
    </source>
</evidence>
<protein>
    <submittedName>
        <fullName evidence="1">Uncharacterized protein</fullName>
    </submittedName>
</protein>
<proteinExistence type="predicted"/>
<dbReference type="AlphaFoldDB" id="J9DAR6"/>
<accession>J9DAR6</accession>